<evidence type="ECO:0000313" key="1">
    <source>
        <dbReference type="EMBL" id="MFD2865366.1"/>
    </source>
</evidence>
<dbReference type="RefSeq" id="WP_377127573.1">
    <property type="nucleotide sequence ID" value="NZ_JBHUHN010000001.1"/>
</dbReference>
<keyword evidence="2" id="KW-1185">Reference proteome</keyword>
<evidence type="ECO:0000313" key="2">
    <source>
        <dbReference type="Proteomes" id="UP001597601"/>
    </source>
</evidence>
<organism evidence="1 2">
    <name type="scientific">Mucilaginibacter antarcticus</name>
    <dbReference type="NCBI Taxonomy" id="1855725"/>
    <lineage>
        <taxon>Bacteria</taxon>
        <taxon>Pseudomonadati</taxon>
        <taxon>Bacteroidota</taxon>
        <taxon>Sphingobacteriia</taxon>
        <taxon>Sphingobacteriales</taxon>
        <taxon>Sphingobacteriaceae</taxon>
        <taxon>Mucilaginibacter</taxon>
    </lineage>
</organism>
<protein>
    <recommendedName>
        <fullName evidence="3">Lipoprotein</fullName>
    </recommendedName>
</protein>
<comment type="caution">
    <text evidence="1">The sequence shown here is derived from an EMBL/GenBank/DDBJ whole genome shotgun (WGS) entry which is preliminary data.</text>
</comment>
<dbReference type="PROSITE" id="PS51257">
    <property type="entry name" value="PROKAR_LIPOPROTEIN"/>
    <property type="match status" value="1"/>
</dbReference>
<sequence>MKNKIFGFAMLIALIGTLSTSCGSLPKAGQRPGGPPGAPARP</sequence>
<accession>A0ABW5XRG5</accession>
<evidence type="ECO:0008006" key="3">
    <source>
        <dbReference type="Google" id="ProtNLM"/>
    </source>
</evidence>
<name>A0ABW5XRG5_9SPHI</name>
<dbReference type="EMBL" id="JBHUON010000013">
    <property type="protein sequence ID" value="MFD2865366.1"/>
    <property type="molecule type" value="Genomic_DNA"/>
</dbReference>
<proteinExistence type="predicted"/>
<reference evidence="2" key="1">
    <citation type="journal article" date="2019" name="Int. J. Syst. Evol. Microbiol.">
        <title>The Global Catalogue of Microorganisms (GCM) 10K type strain sequencing project: providing services to taxonomists for standard genome sequencing and annotation.</title>
        <authorList>
            <consortium name="The Broad Institute Genomics Platform"/>
            <consortium name="The Broad Institute Genome Sequencing Center for Infectious Disease"/>
            <person name="Wu L."/>
            <person name="Ma J."/>
        </authorList>
    </citation>
    <scope>NUCLEOTIDE SEQUENCE [LARGE SCALE GENOMIC DNA]</scope>
    <source>
        <strain evidence="2">KCTC 52232</strain>
    </source>
</reference>
<gene>
    <name evidence="1" type="ORF">ACFSYC_11765</name>
</gene>
<dbReference type="Proteomes" id="UP001597601">
    <property type="component" value="Unassembled WGS sequence"/>
</dbReference>